<dbReference type="OrthoDB" id="1935113at2759"/>
<dbReference type="EMBL" id="QJKJ01007819">
    <property type="protein sequence ID" value="RDX81817.1"/>
    <property type="molecule type" value="Genomic_DNA"/>
</dbReference>
<feature type="domain" description="Retroviral polymerase SH3-like" evidence="1">
    <location>
        <begin position="51"/>
        <end position="105"/>
    </location>
</feature>
<dbReference type="Pfam" id="PF25597">
    <property type="entry name" value="SH3_retrovirus"/>
    <property type="match status" value="1"/>
</dbReference>
<name>A0A371FTZ3_MUCPR</name>
<dbReference type="AlphaFoldDB" id="A0A371FTZ3"/>
<sequence length="135" mass="15791">MLNGMNFKVWKEVIEIVLNCIDLDLALWIEKPIPTLDNLQEGCPVEARPYRPHERKLDSRTVSCYFVGYVERSRGYKFYDLTSRSFFEMGNARILKEVEFEKEENIKSVIFKDESVNDIGQVLVPIVVQETTRVL</sequence>
<protein>
    <recommendedName>
        <fullName evidence="1">Retroviral polymerase SH3-like domain-containing protein</fullName>
    </recommendedName>
</protein>
<accession>A0A371FTZ3</accession>
<feature type="non-terminal residue" evidence="2">
    <location>
        <position position="1"/>
    </location>
</feature>
<reference evidence="2" key="1">
    <citation type="submission" date="2018-05" db="EMBL/GenBank/DDBJ databases">
        <title>Draft genome of Mucuna pruriens seed.</title>
        <authorList>
            <person name="Nnadi N.E."/>
            <person name="Vos R."/>
            <person name="Hasami M.H."/>
            <person name="Devisetty U.K."/>
            <person name="Aguiy J.C."/>
        </authorList>
    </citation>
    <scope>NUCLEOTIDE SEQUENCE [LARGE SCALE GENOMIC DNA]</scope>
    <source>
        <strain evidence="2">JCA_2017</strain>
    </source>
</reference>
<dbReference type="InterPro" id="IPR057670">
    <property type="entry name" value="SH3_retrovirus"/>
</dbReference>
<comment type="caution">
    <text evidence="2">The sequence shown here is derived from an EMBL/GenBank/DDBJ whole genome shotgun (WGS) entry which is preliminary data.</text>
</comment>
<dbReference type="Proteomes" id="UP000257109">
    <property type="component" value="Unassembled WGS sequence"/>
</dbReference>
<organism evidence="2 3">
    <name type="scientific">Mucuna pruriens</name>
    <name type="common">Velvet bean</name>
    <name type="synonym">Dolichos pruriens</name>
    <dbReference type="NCBI Taxonomy" id="157652"/>
    <lineage>
        <taxon>Eukaryota</taxon>
        <taxon>Viridiplantae</taxon>
        <taxon>Streptophyta</taxon>
        <taxon>Embryophyta</taxon>
        <taxon>Tracheophyta</taxon>
        <taxon>Spermatophyta</taxon>
        <taxon>Magnoliopsida</taxon>
        <taxon>eudicotyledons</taxon>
        <taxon>Gunneridae</taxon>
        <taxon>Pentapetalae</taxon>
        <taxon>rosids</taxon>
        <taxon>fabids</taxon>
        <taxon>Fabales</taxon>
        <taxon>Fabaceae</taxon>
        <taxon>Papilionoideae</taxon>
        <taxon>50 kb inversion clade</taxon>
        <taxon>NPAAA clade</taxon>
        <taxon>indigoferoid/millettioid clade</taxon>
        <taxon>Phaseoleae</taxon>
        <taxon>Mucuna</taxon>
    </lineage>
</organism>
<gene>
    <name evidence="2" type="ORF">CR513_37462</name>
</gene>
<evidence type="ECO:0000259" key="1">
    <source>
        <dbReference type="Pfam" id="PF25597"/>
    </source>
</evidence>
<proteinExistence type="predicted"/>
<evidence type="ECO:0000313" key="3">
    <source>
        <dbReference type="Proteomes" id="UP000257109"/>
    </source>
</evidence>
<evidence type="ECO:0000313" key="2">
    <source>
        <dbReference type="EMBL" id="RDX81817.1"/>
    </source>
</evidence>
<keyword evidence="3" id="KW-1185">Reference proteome</keyword>